<dbReference type="PANTHER" id="PTHR16184:SF6">
    <property type="entry name" value="ELONGATOR COMPLEX PROTEIN 6"/>
    <property type="match status" value="1"/>
</dbReference>
<keyword evidence="4" id="KW-1185">Reference proteome</keyword>
<proteinExistence type="inferred from homology"/>
<dbReference type="RefSeq" id="XP_022083371.1">
    <property type="nucleotide sequence ID" value="XM_022227679.1"/>
</dbReference>
<dbReference type="GeneID" id="110975302"/>
<accession>A0A8B7XTX6</accession>
<evidence type="ECO:0000256" key="3">
    <source>
        <dbReference type="ARBA" id="ARBA00020263"/>
    </source>
</evidence>
<comment type="similarity">
    <text evidence="2">Belongs to the ELP6 family.</text>
</comment>
<name>A0A8B7XTX6_ACAPL</name>
<evidence type="ECO:0000256" key="2">
    <source>
        <dbReference type="ARBA" id="ARBA00008837"/>
    </source>
</evidence>
<evidence type="ECO:0000313" key="4">
    <source>
        <dbReference type="Proteomes" id="UP000694845"/>
    </source>
</evidence>
<dbReference type="GO" id="GO:0002098">
    <property type="term" value="P:tRNA wobble uridine modification"/>
    <property type="evidence" value="ECO:0007669"/>
    <property type="project" value="InterPro"/>
</dbReference>
<protein>
    <recommendedName>
        <fullName evidence="3">Elongator complex protein 6</fullName>
    </recommendedName>
</protein>
<organism evidence="4 5">
    <name type="scientific">Acanthaster planci</name>
    <name type="common">Crown-of-thorns starfish</name>
    <dbReference type="NCBI Taxonomy" id="133434"/>
    <lineage>
        <taxon>Eukaryota</taxon>
        <taxon>Metazoa</taxon>
        <taxon>Echinodermata</taxon>
        <taxon>Eleutherozoa</taxon>
        <taxon>Asterozoa</taxon>
        <taxon>Asteroidea</taxon>
        <taxon>Valvatacea</taxon>
        <taxon>Valvatida</taxon>
        <taxon>Acanthasteridae</taxon>
        <taxon>Acanthaster</taxon>
    </lineage>
</organism>
<evidence type="ECO:0000256" key="1">
    <source>
        <dbReference type="ARBA" id="ARBA00005043"/>
    </source>
</evidence>
<dbReference type="Gene3D" id="3.40.50.300">
    <property type="entry name" value="P-loop containing nucleotide triphosphate hydrolases"/>
    <property type="match status" value="1"/>
</dbReference>
<dbReference type="CTD" id="54859"/>
<dbReference type="OMA" id="MFTELNS"/>
<dbReference type="Proteomes" id="UP000694845">
    <property type="component" value="Unplaced"/>
</dbReference>
<dbReference type="PANTHER" id="PTHR16184">
    <property type="entry name" value="ELONGATOR COMPLEX PROTEIN 6"/>
    <property type="match status" value="1"/>
</dbReference>
<dbReference type="CDD" id="cd19495">
    <property type="entry name" value="Elp6"/>
    <property type="match status" value="1"/>
</dbReference>
<sequence length="267" mass="29251">MLELNGYIGFDADDPLKGNLILLTDSLTDGSFLVHHFLSTFLKAGHDVCFLALAQSFSHYNAVAQKLGLNLASLRDSGQLAFINGLEFSLQLMHAGIDSSRAGQPIALQCLVDQAATIQPLYHVIRDASAPKQRDQRNTGSRLLLIDDLSVLISLGLSVQQVMQFVHYCQASQPETTIICLVHHDTDVDDECNAALITQLRHRAHCVLQVQGLDSGYSRDVHGQLKISKRDPTGTTPNRNQPDITLQYKILDKSVTFFAVGTSSAVL</sequence>
<dbReference type="KEGG" id="aplc:110975302"/>
<reference evidence="5" key="1">
    <citation type="submission" date="2025-08" db="UniProtKB">
        <authorList>
            <consortium name="RefSeq"/>
        </authorList>
    </citation>
    <scope>IDENTIFICATION</scope>
</reference>
<dbReference type="InterPro" id="IPR018627">
    <property type="entry name" value="ELP6"/>
</dbReference>
<dbReference type="UniPathway" id="UPA00988"/>
<evidence type="ECO:0000313" key="5">
    <source>
        <dbReference type="RefSeq" id="XP_022083371.1"/>
    </source>
</evidence>
<dbReference type="AlphaFoldDB" id="A0A8B7XTX6"/>
<dbReference type="InterPro" id="IPR027417">
    <property type="entry name" value="P-loop_NTPase"/>
</dbReference>
<dbReference type="GO" id="GO:0033588">
    <property type="term" value="C:elongator holoenzyme complex"/>
    <property type="evidence" value="ECO:0007669"/>
    <property type="project" value="InterPro"/>
</dbReference>
<gene>
    <name evidence="5" type="primary">LOC110975302</name>
</gene>
<dbReference type="OrthoDB" id="9995306at2759"/>
<comment type="pathway">
    <text evidence="1">tRNA modification; 5-methoxycarbonylmethyl-2-thiouridine-tRNA biosynthesis.</text>
</comment>
<dbReference type="Pfam" id="PF09807">
    <property type="entry name" value="ELP6"/>
    <property type="match status" value="1"/>
</dbReference>